<dbReference type="AlphaFoldDB" id="A0A5B0LR63"/>
<accession>A0A5B0LR63</accession>
<name>A0A5B0LR63_PUCGR</name>
<gene>
    <name evidence="2" type="ORF">PGT21_019196</name>
</gene>
<protein>
    <submittedName>
        <fullName evidence="2">Uncharacterized protein</fullName>
    </submittedName>
</protein>
<evidence type="ECO:0000313" key="2">
    <source>
        <dbReference type="EMBL" id="KAA1066044.1"/>
    </source>
</evidence>
<evidence type="ECO:0000313" key="3">
    <source>
        <dbReference type="Proteomes" id="UP000324748"/>
    </source>
</evidence>
<dbReference type="OrthoDB" id="10442696at2759"/>
<proteinExistence type="predicted"/>
<dbReference type="Proteomes" id="UP000324748">
    <property type="component" value="Unassembled WGS sequence"/>
</dbReference>
<evidence type="ECO:0000256" key="1">
    <source>
        <dbReference type="SAM" id="MobiDB-lite"/>
    </source>
</evidence>
<sequence length="304" mass="33660">MNPEDFNPRASHLHKGDLVQFLKGLDDSICLPSSINKQGLIKLIDRKLGRAIVQLYQLPRTHSFYNQVLSQCWSRDESCNLEIVADTKPEMSTHPNSRIAPVGTVTPPKGKNKTIPSSITIDPPRTGSKRVSFTLYPSSLSIQDSDVSEAISRMNVGRTWCILDPVDPMVKPSISRLKLGLEWCYIQQGQAGIVSKANIPTTPESAAAVGSLHYWDPKDDTRYDAFLSSSPPNLLFECNNKLDDWLLVDSSEALSKQFTSPAPPFDDKVQHTSSELPGAFPVDQVVSQLDYYPPIQLLPGNVDL</sequence>
<reference evidence="2 3" key="1">
    <citation type="submission" date="2019-05" db="EMBL/GenBank/DDBJ databases">
        <title>Emergence of the Ug99 lineage of the wheat stem rust pathogen through somatic hybridization.</title>
        <authorList>
            <person name="Li F."/>
            <person name="Upadhyaya N.M."/>
            <person name="Sperschneider J."/>
            <person name="Matny O."/>
            <person name="Nguyen-Phuc H."/>
            <person name="Mago R."/>
            <person name="Raley C."/>
            <person name="Miller M.E."/>
            <person name="Silverstein K.A.T."/>
            <person name="Henningsen E."/>
            <person name="Hirsch C.D."/>
            <person name="Visser B."/>
            <person name="Pretorius Z.A."/>
            <person name="Steffenson B.J."/>
            <person name="Schwessinger B."/>
            <person name="Dodds P.N."/>
            <person name="Figueroa M."/>
        </authorList>
    </citation>
    <scope>NUCLEOTIDE SEQUENCE [LARGE SCALE GENOMIC DNA]</scope>
    <source>
        <strain evidence="2">21-0</strain>
    </source>
</reference>
<organism evidence="2 3">
    <name type="scientific">Puccinia graminis f. sp. tritici</name>
    <dbReference type="NCBI Taxonomy" id="56615"/>
    <lineage>
        <taxon>Eukaryota</taxon>
        <taxon>Fungi</taxon>
        <taxon>Dikarya</taxon>
        <taxon>Basidiomycota</taxon>
        <taxon>Pucciniomycotina</taxon>
        <taxon>Pucciniomycetes</taxon>
        <taxon>Pucciniales</taxon>
        <taxon>Pucciniaceae</taxon>
        <taxon>Puccinia</taxon>
    </lineage>
</organism>
<dbReference type="EMBL" id="VSWC01000196">
    <property type="protein sequence ID" value="KAA1066044.1"/>
    <property type="molecule type" value="Genomic_DNA"/>
</dbReference>
<comment type="caution">
    <text evidence="2">The sequence shown here is derived from an EMBL/GenBank/DDBJ whole genome shotgun (WGS) entry which is preliminary data.</text>
</comment>
<feature type="region of interest" description="Disordered" evidence="1">
    <location>
        <begin position="90"/>
        <end position="121"/>
    </location>
</feature>
<keyword evidence="3" id="KW-1185">Reference proteome</keyword>